<dbReference type="InterPro" id="IPR011032">
    <property type="entry name" value="GroES-like_sf"/>
</dbReference>
<dbReference type="InterPro" id="IPR050700">
    <property type="entry name" value="YIM1/Zinc_Alcohol_DH_Fams"/>
</dbReference>
<reference evidence="3" key="1">
    <citation type="journal article" date="2019" name="Int. J. Syst. Evol. Microbiol.">
        <title>The Global Catalogue of Microorganisms (GCM) 10K type strain sequencing project: providing services to taxonomists for standard genome sequencing and annotation.</title>
        <authorList>
            <consortium name="The Broad Institute Genomics Platform"/>
            <consortium name="The Broad Institute Genome Sequencing Center for Infectious Disease"/>
            <person name="Wu L."/>
            <person name="Ma J."/>
        </authorList>
    </citation>
    <scope>NUCLEOTIDE SEQUENCE [LARGE SCALE GENOMIC DNA]</scope>
    <source>
        <strain evidence="3">TISTR 932</strain>
    </source>
</reference>
<feature type="domain" description="Enoyl reductase (ER)" evidence="1">
    <location>
        <begin position="10"/>
        <end position="326"/>
    </location>
</feature>
<dbReference type="Pfam" id="PF13602">
    <property type="entry name" value="ADH_zinc_N_2"/>
    <property type="match status" value="1"/>
</dbReference>
<dbReference type="EC" id="1.-.-.-" evidence="2"/>
<sequence>MRALQINHYGEDVQIQEVEKPTITAEQLCIEVVAASVNPVDYKIQQGDGKWVLGNKLPLTLGHDFSGIVKEVGVNVQGYQIGDKVFGRAPHTGSFCEYIAVHPNDIAHAPRTISLIEAASVPLAALTAWQGLEEGLQLQPKQTLLITGGSGGVGSAAIALAHAMGAQVVTTASAQGAAFLAAYHPEKIIDYQTTDFKEVLSSVDAVFDTRGGQTLVDSFSVLKKGGRVATIVSLPTADFAQKIGLGKGAQLFVKVATSRFTRLARKKEGHFYAFFTQSNGNQLQKIAQLIDQNQYPIHIEEQFSMDNGQAAINLVKKGHVKGKVVIVIRPEEEMTTTH</sequence>
<proteinExistence type="predicted"/>
<dbReference type="RefSeq" id="WP_379981610.1">
    <property type="nucleotide sequence ID" value="NZ_JBHUMO010000044.1"/>
</dbReference>
<organism evidence="2 3">
    <name type="scientific">Enterococcus camelliae</name>
    <dbReference type="NCBI Taxonomy" id="453959"/>
    <lineage>
        <taxon>Bacteria</taxon>
        <taxon>Bacillati</taxon>
        <taxon>Bacillota</taxon>
        <taxon>Bacilli</taxon>
        <taxon>Lactobacillales</taxon>
        <taxon>Enterococcaceae</taxon>
        <taxon>Enterococcus</taxon>
    </lineage>
</organism>
<comment type="caution">
    <text evidence="2">The sequence shown here is derived from an EMBL/GenBank/DDBJ whole genome shotgun (WGS) entry which is preliminary data.</text>
</comment>
<dbReference type="Gene3D" id="3.40.50.720">
    <property type="entry name" value="NAD(P)-binding Rossmann-like Domain"/>
    <property type="match status" value="1"/>
</dbReference>
<dbReference type="SUPFAM" id="SSF50129">
    <property type="entry name" value="GroES-like"/>
    <property type="match status" value="1"/>
</dbReference>
<dbReference type="SMART" id="SM00829">
    <property type="entry name" value="PKS_ER"/>
    <property type="match status" value="1"/>
</dbReference>
<dbReference type="Gene3D" id="3.90.180.10">
    <property type="entry name" value="Medium-chain alcohol dehydrogenases, catalytic domain"/>
    <property type="match status" value="1"/>
</dbReference>
<dbReference type="EMBL" id="JBHUMO010000044">
    <property type="protein sequence ID" value="MFD2729352.1"/>
    <property type="molecule type" value="Genomic_DNA"/>
</dbReference>
<dbReference type="Proteomes" id="UP001597427">
    <property type="component" value="Unassembled WGS sequence"/>
</dbReference>
<keyword evidence="3" id="KW-1185">Reference proteome</keyword>
<dbReference type="PANTHER" id="PTHR11695:SF294">
    <property type="entry name" value="RETICULON-4-INTERACTING PROTEIN 1, MITOCHONDRIAL"/>
    <property type="match status" value="1"/>
</dbReference>
<gene>
    <name evidence="2" type="ORF">ACFSR0_07930</name>
</gene>
<dbReference type="CDD" id="cd05289">
    <property type="entry name" value="MDR_like_2"/>
    <property type="match status" value="1"/>
</dbReference>
<dbReference type="SUPFAM" id="SSF51735">
    <property type="entry name" value="NAD(P)-binding Rossmann-fold domains"/>
    <property type="match status" value="1"/>
</dbReference>
<dbReference type="GO" id="GO:0016491">
    <property type="term" value="F:oxidoreductase activity"/>
    <property type="evidence" value="ECO:0007669"/>
    <property type="project" value="UniProtKB-KW"/>
</dbReference>
<dbReference type="InterPro" id="IPR020843">
    <property type="entry name" value="ER"/>
</dbReference>
<dbReference type="PANTHER" id="PTHR11695">
    <property type="entry name" value="ALCOHOL DEHYDROGENASE RELATED"/>
    <property type="match status" value="1"/>
</dbReference>
<evidence type="ECO:0000313" key="3">
    <source>
        <dbReference type="Proteomes" id="UP001597427"/>
    </source>
</evidence>
<dbReference type="InterPro" id="IPR013154">
    <property type="entry name" value="ADH-like_N"/>
</dbReference>
<name>A0ABW5TJ90_9ENTE</name>
<keyword evidence="2" id="KW-0560">Oxidoreductase</keyword>
<accession>A0ABW5TJ90</accession>
<evidence type="ECO:0000313" key="2">
    <source>
        <dbReference type="EMBL" id="MFD2729352.1"/>
    </source>
</evidence>
<evidence type="ECO:0000259" key="1">
    <source>
        <dbReference type="SMART" id="SM00829"/>
    </source>
</evidence>
<protein>
    <submittedName>
        <fullName evidence="2">NADP-dependent oxidoreductase</fullName>
        <ecNumber evidence="2">1.-.-.-</ecNumber>
    </submittedName>
</protein>
<dbReference type="Pfam" id="PF08240">
    <property type="entry name" value="ADH_N"/>
    <property type="match status" value="1"/>
</dbReference>
<dbReference type="InterPro" id="IPR036291">
    <property type="entry name" value="NAD(P)-bd_dom_sf"/>
</dbReference>